<dbReference type="EMBL" id="PIOC01000019">
    <property type="protein sequence ID" value="RDW17622.1"/>
    <property type="molecule type" value="Genomic_DNA"/>
</dbReference>
<dbReference type="InterPro" id="IPR013324">
    <property type="entry name" value="RNA_pol_sigma_r3/r4-like"/>
</dbReference>
<gene>
    <name evidence="1" type="ORF">CWR48_13990</name>
</gene>
<name>A0A3D8PPJ9_9BACI</name>
<dbReference type="Gene3D" id="1.10.10.10">
    <property type="entry name" value="Winged helix-like DNA-binding domain superfamily/Winged helix DNA-binding domain"/>
    <property type="match status" value="1"/>
</dbReference>
<protein>
    <submittedName>
        <fullName evidence="1">Uncharacterized protein</fullName>
    </submittedName>
</protein>
<accession>A0A3D8PPJ9</accession>
<reference evidence="2" key="1">
    <citation type="submission" date="2017-11" db="EMBL/GenBank/DDBJ databases">
        <authorList>
            <person name="Zhu W."/>
        </authorList>
    </citation>
    <scope>NUCLEOTIDE SEQUENCE [LARGE SCALE GENOMIC DNA]</scope>
    <source>
        <strain evidence="2">CAU 1183</strain>
    </source>
</reference>
<dbReference type="Proteomes" id="UP000257143">
    <property type="component" value="Unassembled WGS sequence"/>
</dbReference>
<comment type="caution">
    <text evidence="1">The sequence shown here is derived from an EMBL/GenBank/DDBJ whole genome shotgun (WGS) entry which is preliminary data.</text>
</comment>
<keyword evidence="2" id="KW-1185">Reference proteome</keyword>
<evidence type="ECO:0000313" key="1">
    <source>
        <dbReference type="EMBL" id="RDW17622.1"/>
    </source>
</evidence>
<dbReference type="InterPro" id="IPR036388">
    <property type="entry name" value="WH-like_DNA-bd_sf"/>
</dbReference>
<dbReference type="RefSeq" id="WP_115773870.1">
    <property type="nucleotide sequence ID" value="NZ_PIOC01000019.1"/>
</dbReference>
<dbReference type="SUPFAM" id="SSF88659">
    <property type="entry name" value="Sigma3 and sigma4 domains of RNA polymerase sigma factors"/>
    <property type="match status" value="1"/>
</dbReference>
<sequence length="147" mass="17271">MTYYTTKKVMEIIKYYHIDTQNLRWMQEDKKSVGIAQYGIEATLPKGNGFSSVVENESIRQIENTKFWAEKITDMKYLQDRWYRITDEKEATVLQLRLNGYSISHIAELMKMERTGVYRMIERIACQIKSYPQVSATDSTNYVSVGK</sequence>
<dbReference type="OrthoDB" id="8910390at2"/>
<proteinExistence type="predicted"/>
<evidence type="ECO:0000313" key="2">
    <source>
        <dbReference type="Proteomes" id="UP000257143"/>
    </source>
</evidence>
<organism evidence="1 2">
    <name type="scientific">Oceanobacillus arenosus</name>
    <dbReference type="NCBI Taxonomy" id="1229153"/>
    <lineage>
        <taxon>Bacteria</taxon>
        <taxon>Bacillati</taxon>
        <taxon>Bacillota</taxon>
        <taxon>Bacilli</taxon>
        <taxon>Bacillales</taxon>
        <taxon>Bacillaceae</taxon>
        <taxon>Oceanobacillus</taxon>
    </lineage>
</organism>
<dbReference type="AlphaFoldDB" id="A0A3D8PPJ9"/>